<accession>A0A0D0HP05</accession>
<dbReference type="EMBL" id="JXTG01000009">
    <property type="protein sequence ID" value="KIP20992.1"/>
    <property type="molecule type" value="Genomic_DNA"/>
</dbReference>
<evidence type="ECO:0000313" key="5">
    <source>
        <dbReference type="Proteomes" id="UP000032047"/>
    </source>
</evidence>
<feature type="domain" description="SHSP" evidence="3">
    <location>
        <begin position="28"/>
        <end position="141"/>
    </location>
</feature>
<organism evidence="4 5">
    <name type="scientific">Anoxybacillus ayderensis</name>
    <dbReference type="NCBI Taxonomy" id="265546"/>
    <lineage>
        <taxon>Bacteria</taxon>
        <taxon>Bacillati</taxon>
        <taxon>Bacillota</taxon>
        <taxon>Bacilli</taxon>
        <taxon>Bacillales</taxon>
        <taxon>Anoxybacillaceae</taxon>
        <taxon>Anoxybacillus</taxon>
    </lineage>
</organism>
<dbReference type="PROSITE" id="PS01031">
    <property type="entry name" value="SHSP"/>
    <property type="match status" value="1"/>
</dbReference>
<dbReference type="Proteomes" id="UP000032047">
    <property type="component" value="Unassembled WGS sequence"/>
</dbReference>
<dbReference type="AlphaFoldDB" id="A0A0D0HP05"/>
<proteinExistence type="inferred from homology"/>
<dbReference type="Pfam" id="PF00011">
    <property type="entry name" value="HSP20"/>
    <property type="match status" value="1"/>
</dbReference>
<dbReference type="InterPro" id="IPR008978">
    <property type="entry name" value="HSP20-like_chaperone"/>
</dbReference>
<gene>
    <name evidence="4" type="ORF">JV16_01894</name>
</gene>
<dbReference type="InterPro" id="IPR002068">
    <property type="entry name" value="A-crystallin/Hsp20_dom"/>
</dbReference>
<evidence type="ECO:0000256" key="2">
    <source>
        <dbReference type="RuleBase" id="RU003616"/>
    </source>
</evidence>
<evidence type="ECO:0000313" key="4">
    <source>
        <dbReference type="EMBL" id="KIP20992.1"/>
    </source>
</evidence>
<dbReference type="RefSeq" id="WP_021094968.1">
    <property type="nucleotide sequence ID" value="NZ_ANOC01000031.1"/>
</dbReference>
<dbReference type="SUPFAM" id="SSF49764">
    <property type="entry name" value="HSP20-like chaperones"/>
    <property type="match status" value="1"/>
</dbReference>
<dbReference type="PATRIC" id="fig|265546.4.peg.1896"/>
<dbReference type="InterPro" id="IPR031107">
    <property type="entry name" value="Small_HSP"/>
</dbReference>
<protein>
    <submittedName>
        <fullName evidence="4">Spore protein SP21</fullName>
    </submittedName>
</protein>
<dbReference type="CDD" id="cd06464">
    <property type="entry name" value="ACD_sHsps-like"/>
    <property type="match status" value="1"/>
</dbReference>
<reference evidence="4 5" key="1">
    <citation type="submission" date="2015-01" db="EMBL/GenBank/DDBJ databases">
        <title>Genome sequence of Anoxybacillus ayderensis strain AB04.</title>
        <authorList>
            <person name="Belduz A.O."/>
            <person name="Canakci S."/>
            <person name="Chan K.-G."/>
            <person name="Kahar U.M."/>
            <person name="Yaakob A.S."/>
            <person name="Chan C.S."/>
            <person name="Goh K.M."/>
        </authorList>
    </citation>
    <scope>NUCLEOTIDE SEQUENCE [LARGE SCALE GENOMIC DNA]</scope>
    <source>
        <strain evidence="4 5">AB04</strain>
    </source>
</reference>
<sequence>MDPFRSLDVMRRDVERMFSNFPSFLSHMDDMFRMPRVDVHENDKEMIVTCDIPGLERKEDVDIHIDDQTLSISGQVRRQYDVKDEHMHRQERFYGRFYRTIPLPSHAAHENVQASYKNGVLEIRIPKAQSDGKKRIDVQFH</sequence>
<comment type="caution">
    <text evidence="4">The sequence shown here is derived from an EMBL/GenBank/DDBJ whole genome shotgun (WGS) entry which is preliminary data.</text>
</comment>
<name>A0A0D0HP05_9BACL</name>
<dbReference type="PANTHER" id="PTHR11527">
    <property type="entry name" value="HEAT-SHOCK PROTEIN 20 FAMILY MEMBER"/>
    <property type="match status" value="1"/>
</dbReference>
<evidence type="ECO:0000256" key="1">
    <source>
        <dbReference type="PROSITE-ProRule" id="PRU00285"/>
    </source>
</evidence>
<evidence type="ECO:0000259" key="3">
    <source>
        <dbReference type="PROSITE" id="PS01031"/>
    </source>
</evidence>
<dbReference type="Gene3D" id="2.60.40.790">
    <property type="match status" value="1"/>
</dbReference>
<comment type="similarity">
    <text evidence="1 2">Belongs to the small heat shock protein (HSP20) family.</text>
</comment>
<keyword evidence="5" id="KW-1185">Reference proteome</keyword>